<dbReference type="STRING" id="6265.A0A0B2VC44"/>
<feature type="compositionally biased region" description="Basic and acidic residues" evidence="1">
    <location>
        <begin position="24"/>
        <end position="46"/>
    </location>
</feature>
<dbReference type="OrthoDB" id="5918434at2759"/>
<dbReference type="EMBL" id="JPKZ01001591">
    <property type="protein sequence ID" value="KHN81081.1"/>
    <property type="molecule type" value="Genomic_DNA"/>
</dbReference>
<dbReference type="Proteomes" id="UP000031036">
    <property type="component" value="Unassembled WGS sequence"/>
</dbReference>
<reference evidence="2 3" key="1">
    <citation type="submission" date="2014-11" db="EMBL/GenBank/DDBJ databases">
        <title>Genetic blueprint of the zoonotic pathogen Toxocara canis.</title>
        <authorList>
            <person name="Zhu X.-Q."/>
            <person name="Korhonen P.K."/>
            <person name="Cai H."/>
            <person name="Young N.D."/>
            <person name="Nejsum P."/>
            <person name="von Samson-Himmelstjerna G."/>
            <person name="Boag P.R."/>
            <person name="Tan P."/>
            <person name="Li Q."/>
            <person name="Min J."/>
            <person name="Yang Y."/>
            <person name="Wang X."/>
            <person name="Fang X."/>
            <person name="Hall R.S."/>
            <person name="Hofmann A."/>
            <person name="Sternberg P.W."/>
            <person name="Jex A.R."/>
            <person name="Gasser R.B."/>
        </authorList>
    </citation>
    <scope>NUCLEOTIDE SEQUENCE [LARGE SCALE GENOMIC DNA]</scope>
    <source>
        <strain evidence="2">PN_DK_2014</strain>
    </source>
</reference>
<evidence type="ECO:0000313" key="3">
    <source>
        <dbReference type="Proteomes" id="UP000031036"/>
    </source>
</evidence>
<comment type="caution">
    <text evidence="2">The sequence shown here is derived from an EMBL/GenBank/DDBJ whole genome shotgun (WGS) entry which is preliminary data.</text>
</comment>
<dbReference type="AlphaFoldDB" id="A0A0B2VC44"/>
<gene>
    <name evidence="2" type="ORF">Tcan_05283</name>
</gene>
<organism evidence="2 3">
    <name type="scientific">Toxocara canis</name>
    <name type="common">Canine roundworm</name>
    <dbReference type="NCBI Taxonomy" id="6265"/>
    <lineage>
        <taxon>Eukaryota</taxon>
        <taxon>Metazoa</taxon>
        <taxon>Ecdysozoa</taxon>
        <taxon>Nematoda</taxon>
        <taxon>Chromadorea</taxon>
        <taxon>Rhabditida</taxon>
        <taxon>Spirurina</taxon>
        <taxon>Ascaridomorpha</taxon>
        <taxon>Ascaridoidea</taxon>
        <taxon>Toxocaridae</taxon>
        <taxon>Toxocara</taxon>
    </lineage>
</organism>
<feature type="region of interest" description="Disordered" evidence="1">
    <location>
        <begin position="1"/>
        <end position="88"/>
    </location>
</feature>
<keyword evidence="3" id="KW-1185">Reference proteome</keyword>
<name>A0A0B2VC44_TOXCA</name>
<evidence type="ECO:0000256" key="1">
    <source>
        <dbReference type="SAM" id="MobiDB-lite"/>
    </source>
</evidence>
<protein>
    <submittedName>
        <fullName evidence="2">Uncharacterized protein</fullName>
    </submittedName>
</protein>
<accession>A0A0B2VC44</accession>
<evidence type="ECO:0000313" key="2">
    <source>
        <dbReference type="EMBL" id="KHN81081.1"/>
    </source>
</evidence>
<feature type="region of interest" description="Disordered" evidence="1">
    <location>
        <begin position="152"/>
        <end position="182"/>
    </location>
</feature>
<proteinExistence type="predicted"/>
<feature type="compositionally biased region" description="Polar residues" evidence="1">
    <location>
        <begin position="14"/>
        <end position="23"/>
    </location>
</feature>
<sequence>MNSSEDAIEEKEQPQPSHSNTDQQARKAELSEQSRVIIDESNKLLEMRPSTKSASGGAEATARADSPPFKSRSPSPDSEAFSAASTRYPLHTPRFKRIDFDEIGDAIVEERKPAWKQWQESIKDSYYKAKKTVERSREETAFLDSQLSRRNVRRSSSPFEGLSARSPSTKLPSFHATAPRTTGVYDETGPYAAPAVSTSQGIELGYGKKASDIEARLLRTSVLPDSMKTVTTKEFRRGPAPAVGSASEAFADETDYQTFLPRPYYSRPNRDDPDYFDFDLQHSVEMFKRPEGRYIPRGSFVGSGMLV</sequence>